<evidence type="ECO:0000313" key="1">
    <source>
        <dbReference type="EMBL" id="PPB83804.1"/>
    </source>
</evidence>
<dbReference type="Proteomes" id="UP000243096">
    <property type="component" value="Unassembled WGS sequence"/>
</dbReference>
<keyword evidence="2" id="KW-1185">Reference proteome</keyword>
<dbReference type="AlphaFoldDB" id="A0A2P5KAS8"/>
<name>A0A2P5KAS8_9BURK</name>
<evidence type="ECO:0000313" key="2">
    <source>
        <dbReference type="Proteomes" id="UP000243096"/>
    </source>
</evidence>
<accession>A0A2P5KAS8</accession>
<sequence length="54" mass="5917">MPEICFNGDRRDALQAWPQPVPTCTVTVLFNEANAALYTAERQGGTARWCSATS</sequence>
<proteinExistence type="predicted"/>
<dbReference type="EMBL" id="PRDW01000006">
    <property type="protein sequence ID" value="PPB83804.1"/>
    <property type="molecule type" value="Genomic_DNA"/>
</dbReference>
<protein>
    <submittedName>
        <fullName evidence="1">Uncharacterized protein</fullName>
    </submittedName>
</protein>
<organism evidence="1 2">
    <name type="scientific">Mycetohabitans endofungorum</name>
    <dbReference type="NCBI Taxonomy" id="417203"/>
    <lineage>
        <taxon>Bacteria</taxon>
        <taxon>Pseudomonadati</taxon>
        <taxon>Pseudomonadota</taxon>
        <taxon>Betaproteobacteria</taxon>
        <taxon>Burkholderiales</taxon>
        <taxon>Burkholderiaceae</taxon>
        <taxon>Mycetohabitans</taxon>
    </lineage>
</organism>
<gene>
    <name evidence="1" type="ORF">B0O95_106195</name>
</gene>
<reference evidence="1 2" key="1">
    <citation type="submission" date="2018-01" db="EMBL/GenBank/DDBJ databases">
        <title>Genomic Encyclopedia of Type Strains, Phase III (KMG-III): the genomes of soil and plant-associated and newly described type strains.</title>
        <authorList>
            <person name="Whitman W."/>
        </authorList>
    </citation>
    <scope>NUCLEOTIDE SEQUENCE [LARGE SCALE GENOMIC DNA]</scope>
    <source>
        <strain evidence="1 2">HKI456</strain>
    </source>
</reference>
<comment type="caution">
    <text evidence="1">The sequence shown here is derived from an EMBL/GenBank/DDBJ whole genome shotgun (WGS) entry which is preliminary data.</text>
</comment>